<name>A0A143PL89_LUTPR</name>
<feature type="domain" description="Tail sheath protein subtilisin-like" evidence="2">
    <location>
        <begin position="252"/>
        <end position="407"/>
    </location>
</feature>
<dbReference type="RefSeq" id="WP_110171106.1">
    <property type="nucleotide sequence ID" value="NZ_CP015136.1"/>
</dbReference>
<evidence type="ECO:0000259" key="2">
    <source>
        <dbReference type="Pfam" id="PF04984"/>
    </source>
</evidence>
<keyword evidence="5" id="KW-1185">Reference proteome</keyword>
<accession>A0A143PL89</accession>
<dbReference type="OrthoDB" id="9767864at2"/>
<dbReference type="Gene3D" id="3.40.50.11780">
    <property type="match status" value="2"/>
</dbReference>
<dbReference type="PANTHER" id="PTHR35861:SF1">
    <property type="entry name" value="PHAGE TAIL SHEATH PROTEIN"/>
    <property type="match status" value="1"/>
</dbReference>
<reference evidence="4 5" key="1">
    <citation type="journal article" date="2016" name="Genome Announc.">
        <title>First Complete Genome Sequence of a Subdivision 6 Acidobacterium Strain.</title>
        <authorList>
            <person name="Huang S."/>
            <person name="Vieira S."/>
            <person name="Bunk B."/>
            <person name="Riedel T."/>
            <person name="Sproer C."/>
            <person name="Overmann J."/>
        </authorList>
    </citation>
    <scope>NUCLEOTIDE SEQUENCE [LARGE SCALE GENOMIC DNA]</scope>
    <source>
        <strain evidence="5">DSM 100886 HEG_-6_39</strain>
    </source>
</reference>
<dbReference type="PATRIC" id="fig|1813736.3.peg.2704"/>
<dbReference type="STRING" id="1855912.LuPra_02567"/>
<comment type="similarity">
    <text evidence="1">Belongs to the myoviridae tail sheath protein family.</text>
</comment>
<sequence>MPEYLSPGVHIDEIEPGPRPIEGVPTSTAGCLGETARGPLEPRLITGFEEFKRIYGGYLSVDISTLPFAVEGFFMNGGRRMLVARIAAADAVAALGDHDGTLRLSAIGPGDWGNRIAVKIEPGSLQIAGQPATHFKLTAMCWDVAPPTDPPIDPTAAEHVTNSDRREPTLLEIYDNLVADPDSVDFYERRLNGSSSLLRAQRLAPGVPQPLALVMLASLGNAGANGSAVTVLDYRGRELPPLPDSTAYKTGLQGFAQIDEIAILIAPAHHVIPNLTTEIIAHCTLLRDRFAILHSAPGTDTLANITAIRPPQDTAFAAFYFPWINVFNPLIDQDSLVPPSGHIAGIYAKTDVERGVFKAPVNEIVVGARSLEFQINNQQQDILNAHGVNCVRLFPSRGILVWGARTASSNSQWRYISVRRLLLFLGESIDEGTQWVVFEPNDERLWARVKQAITQFLGSQWRSGALMGATQQEAFFVTIDRTTMTQDDIDNGRLICLIGVAPLKPKEFVMFRLARLKDGSEITEF</sequence>
<evidence type="ECO:0000259" key="3">
    <source>
        <dbReference type="Pfam" id="PF17482"/>
    </source>
</evidence>
<feature type="domain" description="Tail sheath protein C-terminal" evidence="3">
    <location>
        <begin position="408"/>
        <end position="512"/>
    </location>
</feature>
<proteinExistence type="inferred from homology"/>
<evidence type="ECO:0000313" key="4">
    <source>
        <dbReference type="EMBL" id="AMY09352.1"/>
    </source>
</evidence>
<dbReference type="InterPro" id="IPR035089">
    <property type="entry name" value="Phage_sheath_subtilisin"/>
</dbReference>
<evidence type="ECO:0000256" key="1">
    <source>
        <dbReference type="ARBA" id="ARBA00008005"/>
    </source>
</evidence>
<dbReference type="KEGG" id="abac:LuPra_02567"/>
<dbReference type="InterPro" id="IPR052042">
    <property type="entry name" value="Tail_sheath_structural"/>
</dbReference>
<gene>
    <name evidence="4" type="ORF">LuPra_02567</name>
</gene>
<dbReference type="Pfam" id="PF17482">
    <property type="entry name" value="Phage_sheath_1C"/>
    <property type="match status" value="1"/>
</dbReference>
<reference evidence="5" key="2">
    <citation type="submission" date="2016-04" db="EMBL/GenBank/DDBJ databases">
        <title>First Complete Genome Sequence of a Subdivision 6 Acidobacterium.</title>
        <authorList>
            <person name="Huang S."/>
            <person name="Vieira S."/>
            <person name="Bunk B."/>
            <person name="Riedel T."/>
            <person name="Sproeer C."/>
            <person name="Overmann J."/>
        </authorList>
    </citation>
    <scope>NUCLEOTIDE SEQUENCE [LARGE SCALE GENOMIC DNA]</scope>
    <source>
        <strain evidence="5">DSM 100886 HEG_-6_39</strain>
    </source>
</reference>
<dbReference type="PANTHER" id="PTHR35861">
    <property type="match status" value="1"/>
</dbReference>
<dbReference type="Proteomes" id="UP000076079">
    <property type="component" value="Chromosome"/>
</dbReference>
<dbReference type="Pfam" id="PF04984">
    <property type="entry name" value="Phage_sheath_1"/>
    <property type="match status" value="1"/>
</dbReference>
<dbReference type="AlphaFoldDB" id="A0A143PL89"/>
<organism evidence="4 5">
    <name type="scientific">Luteitalea pratensis</name>
    <dbReference type="NCBI Taxonomy" id="1855912"/>
    <lineage>
        <taxon>Bacteria</taxon>
        <taxon>Pseudomonadati</taxon>
        <taxon>Acidobacteriota</taxon>
        <taxon>Vicinamibacteria</taxon>
        <taxon>Vicinamibacterales</taxon>
        <taxon>Vicinamibacteraceae</taxon>
        <taxon>Luteitalea</taxon>
    </lineage>
</organism>
<dbReference type="EMBL" id="CP015136">
    <property type="protein sequence ID" value="AMY09352.1"/>
    <property type="molecule type" value="Genomic_DNA"/>
</dbReference>
<protein>
    <submittedName>
        <fullName evidence="4">Major tail sheath protein</fullName>
    </submittedName>
</protein>
<evidence type="ECO:0000313" key="5">
    <source>
        <dbReference type="Proteomes" id="UP000076079"/>
    </source>
</evidence>
<dbReference type="InterPro" id="IPR020287">
    <property type="entry name" value="Tail_sheath_C"/>
</dbReference>